<organism evidence="3 4">
    <name type="scientific">Theileria orientalis</name>
    <dbReference type="NCBI Taxonomy" id="68886"/>
    <lineage>
        <taxon>Eukaryota</taxon>
        <taxon>Sar</taxon>
        <taxon>Alveolata</taxon>
        <taxon>Apicomplexa</taxon>
        <taxon>Aconoidasida</taxon>
        <taxon>Piroplasmida</taxon>
        <taxon>Theileriidae</taxon>
        <taxon>Theileria</taxon>
    </lineage>
</organism>
<evidence type="ECO:0000313" key="4">
    <source>
        <dbReference type="Proteomes" id="UP000244803"/>
    </source>
</evidence>
<feature type="coiled-coil region" evidence="1">
    <location>
        <begin position="71"/>
        <end position="98"/>
    </location>
</feature>
<keyword evidence="1" id="KW-0175">Coiled coil</keyword>
<name>A0A976XJH1_THEOR</name>
<accession>A0A976XJH1</accession>
<reference evidence="3" key="1">
    <citation type="submission" date="2022-07" db="EMBL/GenBank/DDBJ databases">
        <title>Evaluation of T. orientalis genome assembly methods using nanopore sequencing and analysis of variation between genomes.</title>
        <authorList>
            <person name="Yam J."/>
            <person name="Micallef M.L."/>
            <person name="Liu M."/>
            <person name="Djordjevic S.P."/>
            <person name="Bogema D.R."/>
            <person name="Jenkins C."/>
        </authorList>
    </citation>
    <scope>NUCLEOTIDE SEQUENCE</scope>
    <source>
        <strain evidence="3">Fish Creek</strain>
    </source>
</reference>
<evidence type="ECO:0000256" key="1">
    <source>
        <dbReference type="SAM" id="Coils"/>
    </source>
</evidence>
<protein>
    <submittedName>
        <fullName evidence="3">Uncharacterized protein</fullName>
    </submittedName>
</protein>
<dbReference type="AlphaFoldDB" id="A0A976XJH1"/>
<gene>
    <name evidence="3" type="ORF">MACJ_004017</name>
</gene>
<dbReference type="EMBL" id="CP056067">
    <property type="protein sequence ID" value="UVC54470.1"/>
    <property type="molecule type" value="Genomic_DNA"/>
</dbReference>
<keyword evidence="2" id="KW-1133">Transmembrane helix</keyword>
<feature type="transmembrane region" description="Helical" evidence="2">
    <location>
        <begin position="51"/>
        <end position="69"/>
    </location>
</feature>
<proteinExistence type="predicted"/>
<evidence type="ECO:0000256" key="2">
    <source>
        <dbReference type="SAM" id="Phobius"/>
    </source>
</evidence>
<dbReference type="Proteomes" id="UP000244803">
    <property type="component" value="Chromosome 4"/>
</dbReference>
<sequence>MRYLSVKKTVDSIMNKVKKFHMKGLEIATNNAPDNKASKYIKVTNSDRKKSILCVVGILIAYAILYTFYSKWKRENEMKRVQESIEQYERDKLEYIETGHTR</sequence>
<evidence type="ECO:0000313" key="3">
    <source>
        <dbReference type="EMBL" id="UVC54470.1"/>
    </source>
</evidence>
<keyword evidence="2" id="KW-0472">Membrane</keyword>
<keyword evidence="2" id="KW-0812">Transmembrane</keyword>